<keyword evidence="1" id="KW-0175">Coiled coil</keyword>
<dbReference type="PANTHER" id="PTHR33223:SF11">
    <property type="entry name" value="ELEMENT PROTEIN, PUTATIVE-RELATED"/>
    <property type="match status" value="1"/>
</dbReference>
<comment type="caution">
    <text evidence="4">The sequence shown here is derived from an EMBL/GenBank/DDBJ whole genome shotgun (WGS) entry which is preliminary data.</text>
</comment>
<feature type="domain" description="Retrotransposon gag" evidence="3">
    <location>
        <begin position="60"/>
        <end position="152"/>
    </location>
</feature>
<evidence type="ECO:0000256" key="1">
    <source>
        <dbReference type="SAM" id="Coils"/>
    </source>
</evidence>
<sequence>ETDTQEKDKNKAKNDKTKHGMEKIEKDKVSRSRKSKVKARGVKSSRSVPNVPSSSIKLMLFPFSLEGAAQNWLEKEPPHSILTWDDLVTKFINQFFPPSKTTNLCNEITRFQQRFDESFYEACDRFNDLLTACPHHGFSKLHQLDTFCNALNVNDQHSLNSAAGVVAKVSTSSSTLAISSDVAELKDMVRALLLDKKNQSSAPAHSPTPAPVKAVEPNCVTCGGQLHRPQVNRPPAYQAPGYQVPIPQTQSVSQTDFKSYVKANDAVLRNMQNHGQNMQNQCQNLQIQIANLTDMLSKFVGSNTASSSGSGTLPSNTITNPKEDLKGITTRSGVAYQGPTIPTLSKVVKQGTDVTKDQVQTPSSQSTAPVQPLVV</sequence>
<feature type="region of interest" description="Disordered" evidence="2">
    <location>
        <begin position="1"/>
        <end position="48"/>
    </location>
</feature>
<organism evidence="4">
    <name type="scientific">Tanacetum cinerariifolium</name>
    <name type="common">Dalmatian daisy</name>
    <name type="synonym">Chrysanthemum cinerariifolium</name>
    <dbReference type="NCBI Taxonomy" id="118510"/>
    <lineage>
        <taxon>Eukaryota</taxon>
        <taxon>Viridiplantae</taxon>
        <taxon>Streptophyta</taxon>
        <taxon>Embryophyta</taxon>
        <taxon>Tracheophyta</taxon>
        <taxon>Spermatophyta</taxon>
        <taxon>Magnoliopsida</taxon>
        <taxon>eudicotyledons</taxon>
        <taxon>Gunneridae</taxon>
        <taxon>Pentapetalae</taxon>
        <taxon>asterids</taxon>
        <taxon>campanulids</taxon>
        <taxon>Asterales</taxon>
        <taxon>Asteraceae</taxon>
        <taxon>Asteroideae</taxon>
        <taxon>Anthemideae</taxon>
        <taxon>Anthemidinae</taxon>
        <taxon>Tanacetum</taxon>
    </lineage>
</organism>
<protein>
    <recommendedName>
        <fullName evidence="3">Retrotransposon gag domain-containing protein</fullName>
    </recommendedName>
</protein>
<name>A0A699IG79_TANCI</name>
<feature type="compositionally biased region" description="Polar residues" evidence="2">
    <location>
        <begin position="357"/>
        <end position="369"/>
    </location>
</feature>
<dbReference type="PANTHER" id="PTHR33223">
    <property type="entry name" value="CCHC-TYPE DOMAIN-CONTAINING PROTEIN"/>
    <property type="match status" value="1"/>
</dbReference>
<gene>
    <name evidence="4" type="ORF">Tci_523333</name>
</gene>
<feature type="compositionally biased region" description="Basic and acidic residues" evidence="2">
    <location>
        <begin position="1"/>
        <end position="30"/>
    </location>
</feature>
<accession>A0A699IG79</accession>
<feature type="non-terminal residue" evidence="4">
    <location>
        <position position="1"/>
    </location>
</feature>
<dbReference type="InterPro" id="IPR005162">
    <property type="entry name" value="Retrotrans_gag_dom"/>
</dbReference>
<feature type="region of interest" description="Disordered" evidence="2">
    <location>
        <begin position="302"/>
        <end position="324"/>
    </location>
</feature>
<proteinExistence type="predicted"/>
<reference evidence="4" key="1">
    <citation type="journal article" date="2019" name="Sci. Rep.">
        <title>Draft genome of Tanacetum cinerariifolium, the natural source of mosquito coil.</title>
        <authorList>
            <person name="Yamashiro T."/>
            <person name="Shiraishi A."/>
            <person name="Satake H."/>
            <person name="Nakayama K."/>
        </authorList>
    </citation>
    <scope>NUCLEOTIDE SEQUENCE</scope>
</reference>
<feature type="coiled-coil region" evidence="1">
    <location>
        <begin position="268"/>
        <end position="295"/>
    </location>
</feature>
<feature type="compositionally biased region" description="Basic residues" evidence="2">
    <location>
        <begin position="31"/>
        <end position="43"/>
    </location>
</feature>
<evidence type="ECO:0000259" key="3">
    <source>
        <dbReference type="Pfam" id="PF03732"/>
    </source>
</evidence>
<feature type="compositionally biased region" description="Low complexity" evidence="2">
    <location>
        <begin position="302"/>
        <end position="312"/>
    </location>
</feature>
<evidence type="ECO:0000313" key="4">
    <source>
        <dbReference type="EMBL" id="GEZ51360.1"/>
    </source>
</evidence>
<dbReference type="AlphaFoldDB" id="A0A699IG79"/>
<dbReference type="EMBL" id="BKCJ010288148">
    <property type="protein sequence ID" value="GEZ51360.1"/>
    <property type="molecule type" value="Genomic_DNA"/>
</dbReference>
<dbReference type="Pfam" id="PF03732">
    <property type="entry name" value="Retrotrans_gag"/>
    <property type="match status" value="1"/>
</dbReference>
<feature type="region of interest" description="Disordered" evidence="2">
    <location>
        <begin position="347"/>
        <end position="375"/>
    </location>
</feature>
<evidence type="ECO:0000256" key="2">
    <source>
        <dbReference type="SAM" id="MobiDB-lite"/>
    </source>
</evidence>